<dbReference type="SUPFAM" id="SSF50475">
    <property type="entry name" value="FMN-binding split barrel"/>
    <property type="match status" value="1"/>
</dbReference>
<dbReference type="Proteomes" id="UP000232806">
    <property type="component" value="Chromosome"/>
</dbReference>
<dbReference type="GeneID" id="35121023"/>
<reference evidence="1 2" key="1">
    <citation type="submission" date="2016-10" db="EMBL/GenBank/DDBJ databases">
        <title>Comparative genomics between deep and shallow subseafloor isolates.</title>
        <authorList>
            <person name="Ishii S."/>
            <person name="Miller J.R."/>
            <person name="Sutton G."/>
            <person name="Suzuki S."/>
            <person name="Methe B."/>
            <person name="Inagaki F."/>
            <person name="Imachi H."/>
        </authorList>
    </citation>
    <scope>NUCLEOTIDE SEQUENCE [LARGE SCALE GENOMIC DNA]</scope>
    <source>
        <strain evidence="1 2">MO-MB1</strain>
    </source>
</reference>
<sequence length="153" mass="17605">MRRNDKEIKDHEIILKVLNQSETCRIALCNGLKPYIVPMNFAYHDNTLYLHSATEGRKINILRKNNNISFQMDVKTQVVTNEIPCNWGMKYLSVIGSGKAQFIQDAMEKKEAMDIIMAKYSSEITFEYSDESLNSILVIKIEIDEMTGKKSGY</sequence>
<dbReference type="PANTHER" id="PTHR34071">
    <property type="entry name" value="5-NITROIMIDAZOLE ANTIBIOTICS RESISTANCE PROTEIN, NIMA-FAMILY-RELATED PROTEIN-RELATED"/>
    <property type="match status" value="1"/>
</dbReference>
<evidence type="ECO:0000313" key="1">
    <source>
        <dbReference type="EMBL" id="AUB55517.1"/>
    </source>
</evidence>
<gene>
    <name evidence="1" type="ORF">BK007_05460</name>
</gene>
<dbReference type="InterPro" id="IPR012349">
    <property type="entry name" value="Split_barrel_FMN-bd"/>
</dbReference>
<dbReference type="InterPro" id="IPR024747">
    <property type="entry name" value="Pyridox_Oxase-rel"/>
</dbReference>
<protein>
    <submittedName>
        <fullName evidence="1">Pyridoxamine 5'-phosphate oxidase</fullName>
    </submittedName>
</protein>
<dbReference type="Pfam" id="PF12900">
    <property type="entry name" value="Pyridox_ox_2"/>
    <property type="match status" value="1"/>
</dbReference>
<name>A0A2H4VBP1_9EURY</name>
<evidence type="ECO:0000313" key="2">
    <source>
        <dbReference type="Proteomes" id="UP000232806"/>
    </source>
</evidence>
<accession>A0A2H4VBP1</accession>
<dbReference type="AlphaFoldDB" id="A0A2H4VBP1"/>
<dbReference type="Gene3D" id="2.30.110.10">
    <property type="entry name" value="Electron Transport, Fmn-binding Protein, Chain A"/>
    <property type="match status" value="1"/>
</dbReference>
<dbReference type="OrthoDB" id="953at2157"/>
<dbReference type="EMBL" id="CP017766">
    <property type="protein sequence ID" value="AUB55517.1"/>
    <property type="molecule type" value="Genomic_DNA"/>
</dbReference>
<proteinExistence type="predicted"/>
<dbReference type="PANTHER" id="PTHR34071:SF2">
    <property type="entry name" value="FLAVIN-NUCLEOTIDE-BINDING PROTEIN"/>
    <property type="match status" value="1"/>
</dbReference>
<organism evidence="1 2">
    <name type="scientific">Methanobacterium subterraneum</name>
    <dbReference type="NCBI Taxonomy" id="59277"/>
    <lineage>
        <taxon>Archaea</taxon>
        <taxon>Methanobacteriati</taxon>
        <taxon>Methanobacteriota</taxon>
        <taxon>Methanomada group</taxon>
        <taxon>Methanobacteria</taxon>
        <taxon>Methanobacteriales</taxon>
        <taxon>Methanobacteriaceae</taxon>
        <taxon>Methanobacterium</taxon>
    </lineage>
</organism>
<dbReference type="RefSeq" id="WP_100905495.1">
    <property type="nucleotide sequence ID" value="NZ_CP017766.1"/>
</dbReference>